<reference evidence="1 2" key="1">
    <citation type="submission" date="2017-05" db="EMBL/GenBank/DDBJ databases">
        <title>Virgibacillus sp. AK90 isolated from a saltern of Kakinada, India.</title>
        <authorList>
            <person name="Gupta V."/>
            <person name="Sidhu C."/>
            <person name="Korpole S."/>
            <person name="Pinnaka A.K."/>
        </authorList>
    </citation>
    <scope>NUCLEOTIDE SEQUENCE [LARGE SCALE GENOMIC DNA]</scope>
    <source>
        <strain evidence="1 2">AK90</strain>
    </source>
</reference>
<evidence type="ECO:0000313" key="1">
    <source>
        <dbReference type="EMBL" id="RFA34208.1"/>
    </source>
</evidence>
<dbReference type="EMBL" id="NFZX01000025">
    <property type="protein sequence ID" value="RFA34208.1"/>
    <property type="molecule type" value="Genomic_DNA"/>
</dbReference>
<accession>A0A3E0WN31</accession>
<comment type="caution">
    <text evidence="1">The sequence shown here is derived from an EMBL/GenBank/DDBJ whole genome shotgun (WGS) entry which is preliminary data.</text>
</comment>
<sequence>MKKIIVVLMVIIIAVASYFTFIRPTTFTFGEILSDTMEDINNLEGGEVIRHIDIRRIHTPNNGNSQEYEYIQIDDEEKIDKLIKDVTDMKLNRKDENPDVGYFISIKTNHSNYDLILGLEDILWIDGTSYEIIGENKLLEIVSSLNYE</sequence>
<proteinExistence type="predicted"/>
<dbReference type="AlphaFoldDB" id="A0A3E0WN31"/>
<protein>
    <submittedName>
        <fullName evidence="1">Uncharacterized protein</fullName>
    </submittedName>
</protein>
<evidence type="ECO:0000313" key="2">
    <source>
        <dbReference type="Proteomes" id="UP000256488"/>
    </source>
</evidence>
<name>A0A3E0WN31_9BACI</name>
<dbReference type="RefSeq" id="WP_116278573.1">
    <property type="nucleotide sequence ID" value="NZ_NFZX01000025.1"/>
</dbReference>
<dbReference type="Proteomes" id="UP000256488">
    <property type="component" value="Unassembled WGS sequence"/>
</dbReference>
<organism evidence="1 2">
    <name type="scientific">Virgibacillus dokdonensis</name>
    <dbReference type="NCBI Taxonomy" id="302167"/>
    <lineage>
        <taxon>Bacteria</taxon>
        <taxon>Bacillati</taxon>
        <taxon>Bacillota</taxon>
        <taxon>Bacilli</taxon>
        <taxon>Bacillales</taxon>
        <taxon>Bacillaceae</taxon>
        <taxon>Virgibacillus</taxon>
    </lineage>
</organism>
<gene>
    <name evidence="1" type="ORF">CAI16_12000</name>
</gene>